<gene>
    <name evidence="1" type="ORF">LPJ53_004027</name>
</gene>
<dbReference type="InterPro" id="IPR001005">
    <property type="entry name" value="SANT/Myb"/>
</dbReference>
<keyword evidence="2" id="KW-1185">Reference proteome</keyword>
<dbReference type="AlphaFoldDB" id="A0A9W7Y004"/>
<dbReference type="CDD" id="cd00167">
    <property type="entry name" value="SANT"/>
    <property type="match status" value="1"/>
</dbReference>
<reference evidence="1" key="1">
    <citation type="submission" date="2022-07" db="EMBL/GenBank/DDBJ databases">
        <title>Phylogenomic reconstructions and comparative analyses of Kickxellomycotina fungi.</title>
        <authorList>
            <person name="Reynolds N.K."/>
            <person name="Stajich J.E."/>
            <person name="Barry K."/>
            <person name="Grigoriev I.V."/>
            <person name="Crous P."/>
            <person name="Smith M.E."/>
        </authorList>
    </citation>
    <scope>NUCLEOTIDE SEQUENCE</scope>
    <source>
        <strain evidence="1">NBRC 32514</strain>
    </source>
</reference>
<accession>A0A9W7Y004</accession>
<proteinExistence type="predicted"/>
<dbReference type="Proteomes" id="UP001149813">
    <property type="component" value="Unassembled WGS sequence"/>
</dbReference>
<protein>
    <recommendedName>
        <fullName evidence="3">Myb-like domain-containing protein</fullName>
    </recommendedName>
</protein>
<dbReference type="InterPro" id="IPR009057">
    <property type="entry name" value="Homeodomain-like_sf"/>
</dbReference>
<sequence length="194" mass="22338">MEKLVQVVEICRKAPGGLIAWPKVQQLYFQDRTAIACRDAYMAILKSNGLTLTSSASLSDHKLEISDKHHSRHLLTERERSELPRIVRKHGERNWDAVAEEMEQVAGIRRHKGVYHSTWHLHLCPRMQTAPLWDAEKAGRLKQLVAQHGKDDVFLAYKFFPEYSPAALRVMLRRMDTKLAAVDYRVGKQGIKDK</sequence>
<evidence type="ECO:0000313" key="1">
    <source>
        <dbReference type="EMBL" id="KAJ1721442.1"/>
    </source>
</evidence>
<comment type="caution">
    <text evidence="1">The sequence shown here is derived from an EMBL/GenBank/DDBJ whole genome shotgun (WGS) entry which is preliminary data.</text>
</comment>
<dbReference type="OrthoDB" id="2143914at2759"/>
<evidence type="ECO:0008006" key="3">
    <source>
        <dbReference type="Google" id="ProtNLM"/>
    </source>
</evidence>
<name>A0A9W7Y004_9FUNG</name>
<dbReference type="SUPFAM" id="SSF46689">
    <property type="entry name" value="Homeodomain-like"/>
    <property type="match status" value="1"/>
</dbReference>
<evidence type="ECO:0000313" key="2">
    <source>
        <dbReference type="Proteomes" id="UP001149813"/>
    </source>
</evidence>
<organism evidence="1 2">
    <name type="scientific">Coemansia erecta</name>
    <dbReference type="NCBI Taxonomy" id="147472"/>
    <lineage>
        <taxon>Eukaryota</taxon>
        <taxon>Fungi</taxon>
        <taxon>Fungi incertae sedis</taxon>
        <taxon>Zoopagomycota</taxon>
        <taxon>Kickxellomycotina</taxon>
        <taxon>Kickxellomycetes</taxon>
        <taxon>Kickxellales</taxon>
        <taxon>Kickxellaceae</taxon>
        <taxon>Coemansia</taxon>
    </lineage>
</organism>
<dbReference type="EMBL" id="JANBOJ010000171">
    <property type="protein sequence ID" value="KAJ1721442.1"/>
    <property type="molecule type" value="Genomic_DNA"/>
</dbReference>